<dbReference type="GO" id="GO:0002161">
    <property type="term" value="F:aminoacyl-tRNA deacylase activity"/>
    <property type="evidence" value="ECO:0007669"/>
    <property type="project" value="InterPro"/>
</dbReference>
<dbReference type="AlphaFoldDB" id="A4TYA5"/>
<organism evidence="3">
    <name type="scientific">Magnetospirillum gryphiswaldense</name>
    <dbReference type="NCBI Taxonomy" id="55518"/>
    <lineage>
        <taxon>Bacteria</taxon>
        <taxon>Pseudomonadati</taxon>
        <taxon>Pseudomonadota</taxon>
        <taxon>Alphaproteobacteria</taxon>
        <taxon>Rhodospirillales</taxon>
        <taxon>Rhodospirillaceae</taxon>
        <taxon>Magnetospirillum</taxon>
    </lineage>
</organism>
<dbReference type="InterPro" id="IPR036754">
    <property type="entry name" value="YbaK/aa-tRNA-synt-asso_dom_sf"/>
</dbReference>
<dbReference type="InterPro" id="IPR040285">
    <property type="entry name" value="ProX/PRXD1"/>
</dbReference>
<dbReference type="Gene3D" id="3.90.960.10">
    <property type="entry name" value="YbaK/aminoacyl-tRNA synthetase-associated domain"/>
    <property type="match status" value="1"/>
</dbReference>
<comment type="similarity">
    <text evidence="1">Belongs to the PRORSD1 family.</text>
</comment>
<dbReference type="SUPFAM" id="SSF55826">
    <property type="entry name" value="YbaK/ProRS associated domain"/>
    <property type="match status" value="1"/>
</dbReference>
<dbReference type="FunFam" id="3.90.960.10:FF:000005">
    <property type="entry name" value="Putative prolyl-tRNA synthetase"/>
    <property type="match status" value="1"/>
</dbReference>
<evidence type="ECO:0000313" key="3">
    <source>
        <dbReference type="EMBL" id="CAM75612.1"/>
    </source>
</evidence>
<accession>A4TYA5</accession>
<evidence type="ECO:0000256" key="1">
    <source>
        <dbReference type="ARBA" id="ARBA00010201"/>
    </source>
</evidence>
<dbReference type="PANTHER" id="PTHR31423:SF3">
    <property type="entry name" value="PROLYL-TRNA SYNTHETASE ASSOCIATED DOMAIN-CONTAINING PROTEIN 1-RELATED"/>
    <property type="match status" value="1"/>
</dbReference>
<evidence type="ECO:0000259" key="2">
    <source>
        <dbReference type="Pfam" id="PF04073"/>
    </source>
</evidence>
<dbReference type="PANTHER" id="PTHR31423">
    <property type="entry name" value="YBAK DOMAIN-CONTAINING PROTEIN"/>
    <property type="match status" value="1"/>
</dbReference>
<sequence length="166" mass="18276">MPASPDDLFACFDRLEIAVTTHHHAPAFTVEQGNEVWGDIPGIHCKNLFLKDGKGRLWLVVAPAHVRVDLKSLPKRIGAARLSFGSGELLEQVLGVEAGSVTPFALINDAERRVTPVLDAWMMAQPLLNYHPLRNHMTTTITSDGLRRFLTHTGHAAEVVNLQENA</sequence>
<dbReference type="CDD" id="cd04335">
    <property type="entry name" value="PrdX_deacylase"/>
    <property type="match status" value="1"/>
</dbReference>
<gene>
    <name evidence="3" type="ORF">MGR_0521</name>
</gene>
<dbReference type="RefSeq" id="WP_106002809.1">
    <property type="nucleotide sequence ID" value="NZ_CP027527.1"/>
</dbReference>
<proteinExistence type="inferred from homology"/>
<name>A4TYA5_9PROT</name>
<protein>
    <recommendedName>
        <fullName evidence="2">YbaK/aminoacyl-tRNA synthetase-associated domain-containing protein</fullName>
    </recommendedName>
</protein>
<dbReference type="InterPro" id="IPR007214">
    <property type="entry name" value="YbaK/aa-tRNA-synth-assoc-dom"/>
</dbReference>
<reference evidence="3" key="1">
    <citation type="journal article" date="2007" name="J. Bacteriol.">
        <title>Comparative genome analysis of four magnetotactic bacteria reveals a complex set of group-specific genes implicated in magnetosome biomineralization and function.</title>
        <authorList>
            <person name="Richter M."/>
            <person name="Kube M."/>
            <person name="Bazylinski D.A."/>
            <person name="Lombardot T."/>
            <person name="Gloeckner F.O."/>
            <person name="Reinhardt R."/>
            <person name="Schueler D."/>
        </authorList>
    </citation>
    <scope>NUCLEOTIDE SEQUENCE</scope>
    <source>
        <strain evidence="3">MSR-1</strain>
    </source>
</reference>
<dbReference type="EMBL" id="CU459003">
    <property type="protein sequence ID" value="CAM75612.1"/>
    <property type="molecule type" value="Genomic_DNA"/>
</dbReference>
<dbReference type="Pfam" id="PF04073">
    <property type="entry name" value="tRNA_edit"/>
    <property type="match status" value="1"/>
</dbReference>
<feature type="domain" description="YbaK/aminoacyl-tRNA synthetase-associated" evidence="2">
    <location>
        <begin position="24"/>
        <end position="149"/>
    </location>
</feature>